<reference evidence="1" key="1">
    <citation type="submission" date="2022-01" db="EMBL/GenBank/DDBJ databases">
        <authorList>
            <person name="Jo J.-H."/>
            <person name="Im W.-T."/>
        </authorList>
    </citation>
    <scope>NUCLEOTIDE SEQUENCE</scope>
    <source>
        <strain evidence="1">NA20</strain>
    </source>
</reference>
<dbReference type="RefSeq" id="WP_237871154.1">
    <property type="nucleotide sequence ID" value="NZ_JAKLTR010000005.1"/>
</dbReference>
<proteinExistence type="predicted"/>
<organism evidence="1 2">
    <name type="scientific">Terrimonas ginsenosidimutans</name>
    <dbReference type="NCBI Taxonomy" id="2908004"/>
    <lineage>
        <taxon>Bacteria</taxon>
        <taxon>Pseudomonadati</taxon>
        <taxon>Bacteroidota</taxon>
        <taxon>Chitinophagia</taxon>
        <taxon>Chitinophagales</taxon>
        <taxon>Chitinophagaceae</taxon>
        <taxon>Terrimonas</taxon>
    </lineage>
</organism>
<protein>
    <submittedName>
        <fullName evidence="1">Uncharacterized protein</fullName>
    </submittedName>
</protein>
<dbReference type="Proteomes" id="UP001165367">
    <property type="component" value="Unassembled WGS sequence"/>
</dbReference>
<accession>A0ABS9KQJ1</accession>
<name>A0ABS9KQJ1_9BACT</name>
<gene>
    <name evidence="1" type="ORF">LZZ85_09880</name>
</gene>
<evidence type="ECO:0000313" key="1">
    <source>
        <dbReference type="EMBL" id="MCG2614592.1"/>
    </source>
</evidence>
<evidence type="ECO:0000313" key="2">
    <source>
        <dbReference type="Proteomes" id="UP001165367"/>
    </source>
</evidence>
<dbReference type="EMBL" id="JAKLTR010000005">
    <property type="protein sequence ID" value="MCG2614592.1"/>
    <property type="molecule type" value="Genomic_DNA"/>
</dbReference>
<keyword evidence="2" id="KW-1185">Reference proteome</keyword>
<sequence length="62" mass="7140">MNEESLKKAREELKKKAQECKGNGMKWPKGSVTGSSLHQIIRTPEQAKRFMKMLNNAHREAE</sequence>
<comment type="caution">
    <text evidence="1">The sequence shown here is derived from an EMBL/GenBank/DDBJ whole genome shotgun (WGS) entry which is preliminary data.</text>
</comment>